<dbReference type="Proteomes" id="UP000663843">
    <property type="component" value="Unassembled WGS sequence"/>
</dbReference>
<name>A0A8H2WRG2_9AGAM</name>
<evidence type="ECO:0000313" key="1">
    <source>
        <dbReference type="EMBL" id="CAE6402374.1"/>
    </source>
</evidence>
<gene>
    <name evidence="1" type="ORF">RDB_LOCUS37180</name>
</gene>
<protein>
    <submittedName>
        <fullName evidence="1">Uncharacterized protein</fullName>
    </submittedName>
</protein>
<evidence type="ECO:0000313" key="2">
    <source>
        <dbReference type="Proteomes" id="UP000663843"/>
    </source>
</evidence>
<sequence length="212" mass="23518">MVASFGRSVGPISTLPEGVSKLLRADAIFSTAPGDGAKLYFYPHHFRDFSGSTHNVYYHSKASEIAQALLGALGLPDASYLALRAEAETFRCGRCPPAAAMRMGWKQLIQHYIDSIRLWERISQAPRTESNNEYVYICTHDINSDKAGRPLAHLGGNPTGRSPWYTSTCIPCERLGLNASESRQCQQAMADHLRDAHLIEVPESGGVYRYHY</sequence>
<dbReference type="OrthoDB" id="48988at2759"/>
<comment type="caution">
    <text evidence="1">The sequence shown here is derived from an EMBL/GenBank/DDBJ whole genome shotgun (WGS) entry which is preliminary data.</text>
</comment>
<dbReference type="EMBL" id="CAJMWT010001444">
    <property type="protein sequence ID" value="CAE6402374.1"/>
    <property type="molecule type" value="Genomic_DNA"/>
</dbReference>
<proteinExistence type="predicted"/>
<organism evidence="1 2">
    <name type="scientific">Rhizoctonia solani</name>
    <dbReference type="NCBI Taxonomy" id="456999"/>
    <lineage>
        <taxon>Eukaryota</taxon>
        <taxon>Fungi</taxon>
        <taxon>Dikarya</taxon>
        <taxon>Basidiomycota</taxon>
        <taxon>Agaricomycotina</taxon>
        <taxon>Agaricomycetes</taxon>
        <taxon>Cantharellales</taxon>
        <taxon>Ceratobasidiaceae</taxon>
        <taxon>Rhizoctonia</taxon>
    </lineage>
</organism>
<reference evidence="1" key="1">
    <citation type="submission" date="2021-01" db="EMBL/GenBank/DDBJ databases">
        <authorList>
            <person name="Kaushik A."/>
        </authorList>
    </citation>
    <scope>NUCLEOTIDE SEQUENCE</scope>
    <source>
        <strain evidence="1">AG2-2IIIB</strain>
    </source>
</reference>
<dbReference type="AlphaFoldDB" id="A0A8H2WRG2"/>
<accession>A0A8H2WRG2</accession>